<keyword evidence="2" id="KW-0067">ATP-binding</keyword>
<proteinExistence type="predicted"/>
<evidence type="ECO:0000256" key="1">
    <source>
        <dbReference type="ARBA" id="ARBA00022741"/>
    </source>
</evidence>
<dbReference type="OMA" id="PYFLIGQ"/>
<dbReference type="InterPro" id="IPR003593">
    <property type="entry name" value="AAA+_ATPase"/>
</dbReference>
<dbReference type="GO" id="GO:0005737">
    <property type="term" value="C:cytoplasm"/>
    <property type="evidence" value="ECO:0007669"/>
    <property type="project" value="TreeGrafter"/>
</dbReference>
<dbReference type="VEuPathDB" id="FungiDB:SMAC_08959"/>
<protein>
    <recommendedName>
        <fullName evidence="4">AAA+ ATPase domain-containing protein</fullName>
    </recommendedName>
</protein>
<sequence length="712" mass="78437">MSQQVSAGNRQNPSWRKPAERLGATGAFNSTMSQQKRVRGPSWRERENAKMAEFNNSAIDGITDAPVVNSSTGKPGPGIFAVRRVMNEANCRQNAAKKLLWRAGGDVERAIDLGCGFGTSYLLRGNNNGDDDEWDLTLPRVHGETTSKLDGGGGSDNGSDAGLNTPNSSSSNLGSGGEDEFDLEKLVGDIQAGQGCEEIRSRLTRYREHMKPKKLRERLNGLVLGFPGFFYVVETLSSELVRMWAEYGGDVNATYGSTKPFPLVAYVIALGSSYATDTTAILRTLLGLGASVTGIPKAFHTPLERDLPDDGPSTDELENLEDENKKWCTPKVRRRLTATLNSRFEQRYLLHRAAGLNRFSGAKRQVTKLHKAEDLLGAYYFLIGQTAAITHVVEKLLYYLSLPIEKPIILLFAGPSGHGKTELARQLGNLISLDLLTVDCTNMHSPFNLWGPVKPYAGYKDGSKLNNFLAEHSGRRSIVFLDEVEKMDQDIRNTLLLPFDDGTSSDLRKELPTSVDCKKTIWIMATNAFDDTIHAFCNTHEKNLFSDEPGKEGQRLVKKLSRSIRDESATKFGEPLTGRISGFIPFLTFSPSEQAAVADRILAEFGRDVIKPVKVSDVVSKSHMVGDLDLRVRRGYSVCKALATNGYVPKLGARSITNTVSDDVRMPVVNEYLDRREEIREDQEKCTYVVGVDEDGEIDVSESPSEGTFGSS</sequence>
<dbReference type="GO" id="GO:0005524">
    <property type="term" value="F:ATP binding"/>
    <property type="evidence" value="ECO:0007669"/>
    <property type="project" value="UniProtKB-KW"/>
</dbReference>
<dbReference type="GO" id="GO:0034605">
    <property type="term" value="P:cellular response to heat"/>
    <property type="evidence" value="ECO:0007669"/>
    <property type="project" value="TreeGrafter"/>
</dbReference>
<dbReference type="Pfam" id="PF07724">
    <property type="entry name" value="AAA_2"/>
    <property type="match status" value="1"/>
</dbReference>
<accession>A0A8S8ZC86</accession>
<reference evidence="5 6" key="1">
    <citation type="submission" date="2017-07" db="EMBL/GenBank/DDBJ databases">
        <title>Genome sequence of the Sordaria macrospora wild type strain R19027.</title>
        <authorList>
            <person name="Nowrousian M."/>
            <person name="Teichert I."/>
            <person name="Kueck U."/>
        </authorList>
    </citation>
    <scope>NUCLEOTIDE SEQUENCE [LARGE SCALE GENOMIC DNA]</scope>
    <source>
        <strain evidence="5 6">R19027</strain>
        <tissue evidence="5">Mycelium</tissue>
    </source>
</reference>
<dbReference type="PANTHER" id="PTHR11638">
    <property type="entry name" value="ATP-DEPENDENT CLP PROTEASE"/>
    <property type="match status" value="1"/>
</dbReference>
<name>A0A8S8ZC86_SORMA</name>
<gene>
    <name evidence="5" type="ORF">SMACR_08959</name>
</gene>
<organism evidence="5 6">
    <name type="scientific">Sordaria macrospora</name>
    <dbReference type="NCBI Taxonomy" id="5147"/>
    <lineage>
        <taxon>Eukaryota</taxon>
        <taxon>Fungi</taxon>
        <taxon>Dikarya</taxon>
        <taxon>Ascomycota</taxon>
        <taxon>Pezizomycotina</taxon>
        <taxon>Sordariomycetes</taxon>
        <taxon>Sordariomycetidae</taxon>
        <taxon>Sordariales</taxon>
        <taxon>Sordariaceae</taxon>
        <taxon>Sordaria</taxon>
    </lineage>
</organism>
<dbReference type="AlphaFoldDB" id="A0A8S8ZC86"/>
<dbReference type="Gene3D" id="3.40.50.300">
    <property type="entry name" value="P-loop containing nucleotide triphosphate hydrolases"/>
    <property type="match status" value="1"/>
</dbReference>
<keyword evidence="1" id="KW-0547">Nucleotide-binding</keyword>
<feature type="compositionally biased region" description="Polar residues" evidence="3">
    <location>
        <begin position="1"/>
        <end position="14"/>
    </location>
</feature>
<feature type="region of interest" description="Disordered" evidence="3">
    <location>
        <begin position="1"/>
        <end position="42"/>
    </location>
</feature>
<feature type="domain" description="AAA+ ATPase" evidence="4">
    <location>
        <begin position="406"/>
        <end position="545"/>
    </location>
</feature>
<dbReference type="InterPro" id="IPR003959">
    <property type="entry name" value="ATPase_AAA_core"/>
</dbReference>
<feature type="compositionally biased region" description="Low complexity" evidence="3">
    <location>
        <begin position="157"/>
        <end position="173"/>
    </location>
</feature>
<dbReference type="InterPro" id="IPR050130">
    <property type="entry name" value="ClpA_ClpB"/>
</dbReference>
<dbReference type="PRINTS" id="PR00300">
    <property type="entry name" value="CLPPROTEASEA"/>
</dbReference>
<dbReference type="EMBL" id="NMPR01000246">
    <property type="protein sequence ID" value="KAA8624220.1"/>
    <property type="molecule type" value="Genomic_DNA"/>
</dbReference>
<evidence type="ECO:0000256" key="2">
    <source>
        <dbReference type="ARBA" id="ARBA00022840"/>
    </source>
</evidence>
<dbReference type="SUPFAM" id="SSF52540">
    <property type="entry name" value="P-loop containing nucleoside triphosphate hydrolases"/>
    <property type="match status" value="1"/>
</dbReference>
<comment type="caution">
    <text evidence="5">The sequence shown here is derived from an EMBL/GenBank/DDBJ whole genome shotgun (WGS) entry which is preliminary data.</text>
</comment>
<dbReference type="InterPro" id="IPR001270">
    <property type="entry name" value="ClpA/B"/>
</dbReference>
<evidence type="ECO:0000313" key="5">
    <source>
        <dbReference type="EMBL" id="KAA8624220.1"/>
    </source>
</evidence>
<dbReference type="PANTHER" id="PTHR11638:SF18">
    <property type="entry name" value="HEAT SHOCK PROTEIN 104"/>
    <property type="match status" value="1"/>
</dbReference>
<dbReference type="InterPro" id="IPR027417">
    <property type="entry name" value="P-loop_NTPase"/>
</dbReference>
<dbReference type="SMART" id="SM00382">
    <property type="entry name" value="AAA"/>
    <property type="match status" value="1"/>
</dbReference>
<evidence type="ECO:0000313" key="6">
    <source>
        <dbReference type="Proteomes" id="UP000433876"/>
    </source>
</evidence>
<dbReference type="Proteomes" id="UP000433876">
    <property type="component" value="Unassembled WGS sequence"/>
</dbReference>
<evidence type="ECO:0000259" key="4">
    <source>
        <dbReference type="SMART" id="SM00382"/>
    </source>
</evidence>
<dbReference type="GO" id="GO:0016887">
    <property type="term" value="F:ATP hydrolysis activity"/>
    <property type="evidence" value="ECO:0007669"/>
    <property type="project" value="InterPro"/>
</dbReference>
<feature type="region of interest" description="Disordered" evidence="3">
    <location>
        <begin position="143"/>
        <end position="178"/>
    </location>
</feature>
<evidence type="ECO:0000256" key="3">
    <source>
        <dbReference type="SAM" id="MobiDB-lite"/>
    </source>
</evidence>